<proteinExistence type="predicted"/>
<dbReference type="Pfam" id="PF00756">
    <property type="entry name" value="Esterase"/>
    <property type="match status" value="1"/>
</dbReference>
<keyword evidence="2" id="KW-1185">Reference proteome</keyword>
<reference evidence="1" key="1">
    <citation type="journal article" date="2022" name="Int. J. Syst. Evol. Microbiol.">
        <title>Pseudomonas aegrilactucae sp. nov. and Pseudomonas morbosilactucae sp. nov., pathogens causing bacterial rot of lettuce in Japan.</title>
        <authorList>
            <person name="Sawada H."/>
            <person name="Fujikawa T."/>
            <person name="Satou M."/>
        </authorList>
    </citation>
    <scope>NUCLEOTIDE SEQUENCE</scope>
    <source>
        <strain evidence="1">0166_1</strain>
    </source>
</reference>
<evidence type="ECO:0000313" key="2">
    <source>
        <dbReference type="Proteomes" id="UP001162834"/>
    </source>
</evidence>
<dbReference type="RefSeq" id="WP_259315809.1">
    <property type="nucleotide sequence ID" value="NZ_CP087164.1"/>
</dbReference>
<evidence type="ECO:0008006" key="3">
    <source>
        <dbReference type="Google" id="ProtNLM"/>
    </source>
</evidence>
<evidence type="ECO:0000313" key="1">
    <source>
        <dbReference type="EMBL" id="UGS36131.1"/>
    </source>
</evidence>
<dbReference type="KEGG" id="sbae:DSM104329_02531"/>
<dbReference type="SUPFAM" id="SSF53474">
    <property type="entry name" value="alpha/beta-Hydrolases"/>
    <property type="match status" value="1"/>
</dbReference>
<protein>
    <recommendedName>
        <fullName evidence="3">Esterase</fullName>
    </recommendedName>
</protein>
<dbReference type="EMBL" id="CP087164">
    <property type="protein sequence ID" value="UGS36131.1"/>
    <property type="molecule type" value="Genomic_DNA"/>
</dbReference>
<dbReference type="Proteomes" id="UP001162834">
    <property type="component" value="Chromosome"/>
</dbReference>
<dbReference type="InterPro" id="IPR029058">
    <property type="entry name" value="AB_hydrolase_fold"/>
</dbReference>
<dbReference type="PANTHER" id="PTHR48098">
    <property type="entry name" value="ENTEROCHELIN ESTERASE-RELATED"/>
    <property type="match status" value="1"/>
</dbReference>
<dbReference type="AlphaFoldDB" id="A0A9E6XXD3"/>
<organism evidence="1 2">
    <name type="scientific">Capillimicrobium parvum</name>
    <dbReference type="NCBI Taxonomy" id="2884022"/>
    <lineage>
        <taxon>Bacteria</taxon>
        <taxon>Bacillati</taxon>
        <taxon>Actinomycetota</taxon>
        <taxon>Thermoleophilia</taxon>
        <taxon>Solirubrobacterales</taxon>
        <taxon>Capillimicrobiaceae</taxon>
        <taxon>Capillimicrobium</taxon>
    </lineage>
</organism>
<accession>A0A9E6XXD3</accession>
<gene>
    <name evidence="1" type="ORF">DSM104329_02531</name>
</gene>
<dbReference type="GO" id="GO:0016747">
    <property type="term" value="F:acyltransferase activity, transferring groups other than amino-acyl groups"/>
    <property type="evidence" value="ECO:0007669"/>
    <property type="project" value="TreeGrafter"/>
</dbReference>
<dbReference type="PANTHER" id="PTHR48098:SF1">
    <property type="entry name" value="DIACYLGLYCEROL ACYLTRANSFERASE_MYCOLYLTRANSFERASE AG85A"/>
    <property type="match status" value="1"/>
</dbReference>
<dbReference type="InterPro" id="IPR000801">
    <property type="entry name" value="Esterase-like"/>
</dbReference>
<dbReference type="InterPro" id="IPR050583">
    <property type="entry name" value="Mycobacterial_A85_antigen"/>
</dbReference>
<name>A0A9E6XXD3_9ACTN</name>
<dbReference type="Gene3D" id="3.40.50.1820">
    <property type="entry name" value="alpha/beta hydrolase"/>
    <property type="match status" value="1"/>
</dbReference>
<sequence length="291" mass="31010">MRALLAAFAVCAIAVAAAVWLLPGDGSRASSAGRVILGSYPSSALRGTEHYAVYLPRGYDTGADRYPVIYALHGLPSDAGGYRQMDIAAWGSDAQAAGRPAIVVAPQGARAGDTDPEWHDWGPGRDWETAVAEELVARIDRAYRTIADRRGRALIGVSAGGYGASIIGVRHRDAYSVVQSWSGYFHPTNPAGDGPLDLGSPEAESAASVHSYVHDAARARAAGGPTIDFGFYVGDADPHFLPENEQLHRDLLAAGVPHTYAVYPGAHTRAFWAEHEEEWIGTAARELERAH</sequence>